<dbReference type="InterPro" id="IPR036397">
    <property type="entry name" value="RNaseH_sf"/>
</dbReference>
<keyword evidence="5" id="KW-0255">Endonuclease</keyword>
<keyword evidence="2" id="KW-0808">Transferase</keyword>
<dbReference type="Gene3D" id="1.10.340.70">
    <property type="match status" value="1"/>
</dbReference>
<keyword evidence="6" id="KW-0378">Hydrolase</keyword>
<dbReference type="InterPro" id="IPR001584">
    <property type="entry name" value="Integrase_cat-core"/>
</dbReference>
<dbReference type="InterPro" id="IPR041373">
    <property type="entry name" value="RT_RNaseH"/>
</dbReference>
<protein>
    <recommendedName>
        <fullName evidence="1">RNA-directed DNA polymerase</fullName>
        <ecNumber evidence="1">2.7.7.49</ecNumber>
    </recommendedName>
</protein>
<dbReference type="GO" id="GO:0003964">
    <property type="term" value="F:RNA-directed DNA polymerase activity"/>
    <property type="evidence" value="ECO:0007669"/>
    <property type="project" value="UniProtKB-KW"/>
</dbReference>
<dbReference type="FunFam" id="1.10.340.70:FF:000001">
    <property type="entry name" value="Retrovirus-related Pol polyprotein from transposon gypsy-like Protein"/>
    <property type="match status" value="1"/>
</dbReference>
<dbReference type="GO" id="GO:0003676">
    <property type="term" value="F:nucleic acid binding"/>
    <property type="evidence" value="ECO:0007669"/>
    <property type="project" value="InterPro"/>
</dbReference>
<dbReference type="PROSITE" id="PS50994">
    <property type="entry name" value="INTEGRASE"/>
    <property type="match status" value="1"/>
</dbReference>
<dbReference type="InterPro" id="IPR050951">
    <property type="entry name" value="Retrovirus_Pol_polyprotein"/>
</dbReference>
<reference evidence="9" key="1">
    <citation type="submission" date="2012-11" db="EMBL/GenBank/DDBJ databases">
        <authorList>
            <person name="Lucero-Rivera Y.E."/>
            <person name="Tovar-Ramirez D."/>
        </authorList>
    </citation>
    <scope>NUCLEOTIDE SEQUENCE</scope>
    <source>
        <tissue evidence="9">Salivary gland</tissue>
    </source>
</reference>
<dbReference type="PANTHER" id="PTHR37984:SF15">
    <property type="entry name" value="INTEGRASE CATALYTIC DOMAIN-CONTAINING PROTEIN"/>
    <property type="match status" value="1"/>
</dbReference>
<evidence type="ECO:0000256" key="6">
    <source>
        <dbReference type="ARBA" id="ARBA00022801"/>
    </source>
</evidence>
<evidence type="ECO:0000313" key="9">
    <source>
        <dbReference type="EMBL" id="JAA56000.1"/>
    </source>
</evidence>
<evidence type="ECO:0000256" key="4">
    <source>
        <dbReference type="ARBA" id="ARBA00022722"/>
    </source>
</evidence>
<dbReference type="EMBL" id="GACK01009034">
    <property type="protein sequence ID" value="JAA56000.1"/>
    <property type="molecule type" value="mRNA"/>
</dbReference>
<dbReference type="Pfam" id="PF17921">
    <property type="entry name" value="Integrase_H2C2"/>
    <property type="match status" value="1"/>
</dbReference>
<dbReference type="FunFam" id="3.30.420.10:FF:000032">
    <property type="entry name" value="Retrovirus-related Pol polyprotein from transposon 297-like Protein"/>
    <property type="match status" value="1"/>
</dbReference>
<dbReference type="GO" id="GO:0004519">
    <property type="term" value="F:endonuclease activity"/>
    <property type="evidence" value="ECO:0007669"/>
    <property type="project" value="UniProtKB-KW"/>
</dbReference>
<dbReference type="InterPro" id="IPR041588">
    <property type="entry name" value="Integrase_H2C2"/>
</dbReference>
<keyword evidence="4" id="KW-0540">Nuclease</keyword>
<dbReference type="Pfam" id="PF17917">
    <property type="entry name" value="RT_RNaseH"/>
    <property type="match status" value="1"/>
</dbReference>
<accession>L7LW16</accession>
<dbReference type="InterPro" id="IPR054465">
    <property type="entry name" value="Integrase_p58-like_C"/>
</dbReference>
<evidence type="ECO:0000256" key="5">
    <source>
        <dbReference type="ARBA" id="ARBA00022759"/>
    </source>
</evidence>
<dbReference type="InterPro" id="IPR043502">
    <property type="entry name" value="DNA/RNA_pol_sf"/>
</dbReference>
<dbReference type="EC" id="2.7.7.49" evidence="1"/>
<organism evidence="9">
    <name type="scientific">Rhipicephalus pulchellus</name>
    <name type="common">Yellow backed tick</name>
    <name type="synonym">Dermacentor pulchellus</name>
    <dbReference type="NCBI Taxonomy" id="72859"/>
    <lineage>
        <taxon>Eukaryota</taxon>
        <taxon>Metazoa</taxon>
        <taxon>Ecdysozoa</taxon>
        <taxon>Arthropoda</taxon>
        <taxon>Chelicerata</taxon>
        <taxon>Arachnida</taxon>
        <taxon>Acari</taxon>
        <taxon>Parasitiformes</taxon>
        <taxon>Ixodida</taxon>
        <taxon>Ixodoidea</taxon>
        <taxon>Ixodidae</taxon>
        <taxon>Rhipicephalinae</taxon>
        <taxon>Rhipicephalus</taxon>
        <taxon>Rhipicephalus</taxon>
    </lineage>
</organism>
<dbReference type="GO" id="GO:0016787">
    <property type="term" value="F:hydrolase activity"/>
    <property type="evidence" value="ECO:0007669"/>
    <property type="project" value="UniProtKB-KW"/>
</dbReference>
<proteinExistence type="evidence at transcript level"/>
<evidence type="ECO:0000256" key="7">
    <source>
        <dbReference type="ARBA" id="ARBA00022918"/>
    </source>
</evidence>
<dbReference type="AlphaFoldDB" id="L7LW16"/>
<feature type="domain" description="Integrase catalytic" evidence="8">
    <location>
        <begin position="221"/>
        <end position="380"/>
    </location>
</feature>
<dbReference type="GO" id="GO:0042575">
    <property type="term" value="C:DNA polymerase complex"/>
    <property type="evidence" value="ECO:0007669"/>
    <property type="project" value="UniProtKB-ARBA"/>
</dbReference>
<dbReference type="SUPFAM" id="SSF56672">
    <property type="entry name" value="DNA/RNA polymerases"/>
    <property type="match status" value="1"/>
</dbReference>
<sequence>MALVWVVAKFRPYLYGRPFSVVTDHNALCWLSSLKDPTGCLGRWALRLQEYSYSVTYQSGRLHMDADCLSHYAVDEPDDIDNDAPNSIFSLCAFDNIADEQQRDLSLRALVNRLQTSPNDASVRRFVLQDGVLYRRNFHPDGPERLLVVPRHLRRTIHLQLHDAPTAGHLGVSRTYDRVRRRFYWPGLLRSVRRYVAACDSCQRRKIPQTLPAGNLQPIDVPVEPFFRVGLDILGPFPTSSTGNKWVAVATDYATRYAITRALPTSCATEVADFLLRDIILLHGAPRQLLTDRGRNFLSRVIADLLRSSATQHKLTTSYHPQTNGLTERLKRTLTDMLSMYVSNDHHDWYIALPYVTFAYNSSRHATAGFSPFYLLYGREPTLPLDTVPPLAATRTTEYARDAIALADHARQLARTRLTASQDTERHYCDARHRAAQFSPGTLVLLWSPSRHVALSEKLLSRYTGPYRVIRQVTPVTYEITLVNPPSPPAASSSDIVHVSRLKAYSSISDL</sequence>
<dbReference type="Gene3D" id="3.30.420.10">
    <property type="entry name" value="Ribonuclease H-like superfamily/Ribonuclease H"/>
    <property type="match status" value="1"/>
</dbReference>
<dbReference type="Pfam" id="PF22938">
    <property type="entry name" value="Integrase_p58_C"/>
    <property type="match status" value="1"/>
</dbReference>
<evidence type="ECO:0000259" key="8">
    <source>
        <dbReference type="PROSITE" id="PS50994"/>
    </source>
</evidence>
<evidence type="ECO:0000256" key="3">
    <source>
        <dbReference type="ARBA" id="ARBA00022695"/>
    </source>
</evidence>
<reference evidence="9" key="2">
    <citation type="journal article" date="2015" name="J. Proteomics">
        <title>Sexual differences in the sialomes of the zebra tick, Rhipicephalus pulchellus.</title>
        <authorList>
            <person name="Tan A.W."/>
            <person name="Francischetti I.M."/>
            <person name="Slovak M."/>
            <person name="Kini R.M."/>
            <person name="Ribeiro J.M."/>
        </authorList>
    </citation>
    <scope>NUCLEOTIDE SEQUENCE</scope>
    <source>
        <tissue evidence="9">Salivary gland</tissue>
    </source>
</reference>
<keyword evidence="3" id="KW-0548">Nucleotidyltransferase</keyword>
<dbReference type="SUPFAM" id="SSF53098">
    <property type="entry name" value="Ribonuclease H-like"/>
    <property type="match status" value="1"/>
</dbReference>
<dbReference type="PANTHER" id="PTHR37984">
    <property type="entry name" value="PROTEIN CBG26694"/>
    <property type="match status" value="1"/>
</dbReference>
<keyword evidence="7" id="KW-0695">RNA-directed DNA polymerase</keyword>
<name>L7LW16_RHIPC</name>
<dbReference type="Pfam" id="PF00665">
    <property type="entry name" value="rve"/>
    <property type="match status" value="1"/>
</dbReference>
<evidence type="ECO:0000256" key="2">
    <source>
        <dbReference type="ARBA" id="ARBA00022679"/>
    </source>
</evidence>
<evidence type="ECO:0000256" key="1">
    <source>
        <dbReference type="ARBA" id="ARBA00012493"/>
    </source>
</evidence>
<dbReference type="GO" id="GO:0015074">
    <property type="term" value="P:DNA integration"/>
    <property type="evidence" value="ECO:0007669"/>
    <property type="project" value="InterPro"/>
</dbReference>
<dbReference type="InterPro" id="IPR012337">
    <property type="entry name" value="RNaseH-like_sf"/>
</dbReference>